<evidence type="ECO:0000256" key="1">
    <source>
        <dbReference type="SAM" id="Phobius"/>
    </source>
</evidence>
<keyword evidence="1" id="KW-0812">Transmembrane</keyword>
<feature type="transmembrane region" description="Helical" evidence="1">
    <location>
        <begin position="74"/>
        <end position="91"/>
    </location>
</feature>
<protein>
    <submittedName>
        <fullName evidence="2">Uncharacterized protein</fullName>
    </submittedName>
</protein>
<keyword evidence="1" id="KW-1133">Transmembrane helix</keyword>
<dbReference type="KEGG" id="aper:A0U91_07680"/>
<sequence>MKARQEKHPGLNAFKIRSYLQKFSKNLKQAPKSGDCLPALFCHTQKKTIRDAIFFKKSENNDLKNMDYYKTRKIFPINQLFTAIVIPSFALRQR</sequence>
<organism evidence="2 3">
    <name type="scientific">Acetobacter persici</name>
    <dbReference type="NCBI Taxonomy" id="1076596"/>
    <lineage>
        <taxon>Bacteria</taxon>
        <taxon>Pseudomonadati</taxon>
        <taxon>Pseudomonadota</taxon>
        <taxon>Alphaproteobacteria</taxon>
        <taxon>Acetobacterales</taxon>
        <taxon>Acetobacteraceae</taxon>
        <taxon>Acetobacter</taxon>
    </lineage>
</organism>
<evidence type="ECO:0000313" key="2">
    <source>
        <dbReference type="EMBL" id="AQT04816.1"/>
    </source>
</evidence>
<dbReference type="AlphaFoldDB" id="A0A1U9LED0"/>
<keyword evidence="1" id="KW-0472">Membrane</keyword>
<evidence type="ECO:0000313" key="3">
    <source>
        <dbReference type="Proteomes" id="UP000189055"/>
    </source>
</evidence>
<gene>
    <name evidence="2" type="ORF">A0U91_07680</name>
</gene>
<name>A0A1U9LED0_9PROT</name>
<accession>A0A1U9LED0</accession>
<proteinExistence type="predicted"/>
<reference evidence="2 3" key="1">
    <citation type="submission" date="2016-03" db="EMBL/GenBank/DDBJ databases">
        <title>Acetic acid bacteria sequencing.</title>
        <authorList>
            <person name="Brandt J."/>
            <person name="Jakob F."/>
            <person name="Vogel R.F."/>
        </authorList>
    </citation>
    <scope>NUCLEOTIDE SEQUENCE [LARGE SCALE GENOMIC DNA]</scope>
    <source>
        <strain evidence="2 3">TMW2.1084</strain>
    </source>
</reference>
<dbReference type="Proteomes" id="UP000189055">
    <property type="component" value="Chromosome"/>
</dbReference>
<dbReference type="EMBL" id="CP014687">
    <property type="protein sequence ID" value="AQT04816.1"/>
    <property type="molecule type" value="Genomic_DNA"/>
</dbReference>